<dbReference type="Pfam" id="PF03489">
    <property type="entry name" value="SapB_2"/>
    <property type="match status" value="1"/>
</dbReference>
<feature type="chain" id="PRO_5041956745" evidence="10">
    <location>
        <begin position="26"/>
        <end position="560"/>
    </location>
</feature>
<name>A0AAD8WKZ8_LOLMU</name>
<dbReference type="PRINTS" id="PR00792">
    <property type="entry name" value="PEPSIN"/>
</dbReference>
<evidence type="ECO:0000313" key="14">
    <source>
        <dbReference type="Proteomes" id="UP001231189"/>
    </source>
</evidence>
<comment type="similarity">
    <text evidence="1 9">Belongs to the peptidase A1 family.</text>
</comment>
<dbReference type="InterPro" id="IPR001969">
    <property type="entry name" value="Aspartic_peptidase_AS"/>
</dbReference>
<dbReference type="GO" id="GO:0004190">
    <property type="term" value="F:aspartic-type endopeptidase activity"/>
    <property type="evidence" value="ECO:0007669"/>
    <property type="project" value="UniProtKB-KW"/>
</dbReference>
<dbReference type="Pfam" id="PF05184">
    <property type="entry name" value="SapB_1"/>
    <property type="match status" value="1"/>
</dbReference>
<evidence type="ECO:0000256" key="5">
    <source>
        <dbReference type="ARBA" id="ARBA00023145"/>
    </source>
</evidence>
<feature type="domain" description="Saposin B-type" evidence="11">
    <location>
        <begin position="367"/>
        <end position="407"/>
    </location>
</feature>
<keyword evidence="10" id="KW-0732">Signal</keyword>
<evidence type="ECO:0000256" key="8">
    <source>
        <dbReference type="PIRSR" id="PIRSR601461-2"/>
    </source>
</evidence>
<dbReference type="GO" id="GO:0006629">
    <property type="term" value="P:lipid metabolic process"/>
    <property type="evidence" value="ECO:0007669"/>
    <property type="project" value="InterPro"/>
</dbReference>
<dbReference type="Gene3D" id="1.10.225.10">
    <property type="entry name" value="Saposin-like"/>
    <property type="match status" value="1"/>
</dbReference>
<evidence type="ECO:0000259" key="12">
    <source>
        <dbReference type="PROSITE" id="PS51767"/>
    </source>
</evidence>
<keyword evidence="5" id="KW-0865">Zymogen</keyword>
<dbReference type="PROSITE" id="PS51767">
    <property type="entry name" value="PEPTIDASE_A1"/>
    <property type="match status" value="1"/>
</dbReference>
<keyword evidence="6 8" id="KW-1015">Disulfide bond</keyword>
<protein>
    <submittedName>
        <fullName evidence="13">Uncharacterized protein</fullName>
    </submittedName>
</protein>
<evidence type="ECO:0000313" key="13">
    <source>
        <dbReference type="EMBL" id="KAK1665876.1"/>
    </source>
</evidence>
<keyword evidence="3 9" id="KW-0064">Aspartyl protease</keyword>
<dbReference type="FunFam" id="2.40.70.10:FF:000115">
    <property type="entry name" value="Lysosomal aspartic protease"/>
    <property type="match status" value="1"/>
</dbReference>
<dbReference type="Gene3D" id="2.40.70.10">
    <property type="entry name" value="Acid Proteases"/>
    <property type="match status" value="2"/>
</dbReference>
<dbReference type="InterPro" id="IPR001461">
    <property type="entry name" value="Aspartic_peptidase_A1"/>
</dbReference>
<keyword evidence="14" id="KW-1185">Reference proteome</keyword>
<evidence type="ECO:0000256" key="4">
    <source>
        <dbReference type="ARBA" id="ARBA00022801"/>
    </source>
</evidence>
<sequence>MGRRRTCGICIILCIISVSTMLVSAGDDGLFRIALKKRPVPKGLYGELWPKSTSENEATLGYASVRLNGAAGRKVDPVREAVNQVRVNEQRMFVEVAAAEKRRKSYRSRRWAREDHSLRDGQQAVIELKNYANVQYVGQIGVGNPAQNFTVVFDTGSSNLWVPSADCYFSLACYFHPRYVSGRSSAYKENGTPVALHYGPAGAIFGFYSEDEVTVGGLVVKNQEFIEATYEHGFTFLAAKFDGILGLGFKEISVEGSVPVWYNMVAQGLVKNPTFSFWLNRNANDGEGGEIVFGGDDPKHYKGSHTYTRVTRKAFWQFEMGDFLIGGRSTGICVDGCAAIAHSGISLVAGPICAIAQIHEQIGATGVANEECKQVVTGYGEKMMELLKTKTPPAQVCSRIGLCASDRTRGSSAGIESVAGEAGTSSVDGMSDALCNACEMAVTWMQSEFVQNRTKEGTLEYVNRLCHHMPSPVGSYVDCRRIDSLQSISFSIGGRIFELQPEQYILKVGEGFLTRCISGFTALEIPPPIGPFWILGEVFMGAYHTIFDYGKMKVGFADSA</sequence>
<reference evidence="13" key="1">
    <citation type="submission" date="2023-07" db="EMBL/GenBank/DDBJ databases">
        <title>A chromosome-level genome assembly of Lolium multiflorum.</title>
        <authorList>
            <person name="Chen Y."/>
            <person name="Copetti D."/>
            <person name="Kolliker R."/>
            <person name="Studer B."/>
        </authorList>
    </citation>
    <scope>NUCLEOTIDE SEQUENCE</scope>
    <source>
        <strain evidence="13">02402/16</strain>
        <tissue evidence="13">Leaf</tissue>
    </source>
</reference>
<keyword evidence="4 9" id="KW-0378">Hydrolase</keyword>
<dbReference type="AlphaFoldDB" id="A0AAD8WKZ8"/>
<dbReference type="InterPro" id="IPR008139">
    <property type="entry name" value="SaposinB_dom"/>
</dbReference>
<evidence type="ECO:0000256" key="7">
    <source>
        <dbReference type="ARBA" id="ARBA00023180"/>
    </source>
</evidence>
<feature type="disulfide bond" evidence="8">
    <location>
        <begin position="167"/>
        <end position="173"/>
    </location>
</feature>
<accession>A0AAD8WKZ8</accession>
<dbReference type="InterPro" id="IPR033121">
    <property type="entry name" value="PEPTIDASE_A1"/>
</dbReference>
<dbReference type="InterPro" id="IPR008138">
    <property type="entry name" value="SapB_2"/>
</dbReference>
<proteinExistence type="inferred from homology"/>
<evidence type="ECO:0000256" key="3">
    <source>
        <dbReference type="ARBA" id="ARBA00022750"/>
    </source>
</evidence>
<evidence type="ECO:0000256" key="6">
    <source>
        <dbReference type="ARBA" id="ARBA00023157"/>
    </source>
</evidence>
<dbReference type="PANTHER" id="PTHR47966:SF50">
    <property type="entry name" value="OS01G0631900 PROTEIN"/>
    <property type="match status" value="1"/>
</dbReference>
<gene>
    <name evidence="13" type="ORF">QYE76_054035</name>
</gene>
<dbReference type="GO" id="GO:0006508">
    <property type="term" value="P:proteolysis"/>
    <property type="evidence" value="ECO:0007669"/>
    <property type="project" value="UniProtKB-KW"/>
</dbReference>
<keyword evidence="7" id="KW-0325">Glycoprotein</keyword>
<evidence type="ECO:0000256" key="1">
    <source>
        <dbReference type="ARBA" id="ARBA00007447"/>
    </source>
</evidence>
<evidence type="ECO:0000256" key="9">
    <source>
        <dbReference type="RuleBase" id="RU000454"/>
    </source>
</evidence>
<dbReference type="PROSITE" id="PS00141">
    <property type="entry name" value="ASP_PROTEASE"/>
    <property type="match status" value="1"/>
</dbReference>
<dbReference type="SUPFAM" id="SSF50630">
    <property type="entry name" value="Acid proteases"/>
    <property type="match status" value="1"/>
</dbReference>
<feature type="domain" description="Peptidase A1" evidence="12">
    <location>
        <begin position="136"/>
        <end position="557"/>
    </location>
</feature>
<dbReference type="InterPro" id="IPR011001">
    <property type="entry name" value="Saposin-like"/>
</dbReference>
<organism evidence="13 14">
    <name type="scientific">Lolium multiflorum</name>
    <name type="common">Italian ryegrass</name>
    <name type="synonym">Lolium perenne subsp. multiflorum</name>
    <dbReference type="NCBI Taxonomy" id="4521"/>
    <lineage>
        <taxon>Eukaryota</taxon>
        <taxon>Viridiplantae</taxon>
        <taxon>Streptophyta</taxon>
        <taxon>Embryophyta</taxon>
        <taxon>Tracheophyta</taxon>
        <taxon>Spermatophyta</taxon>
        <taxon>Magnoliopsida</taxon>
        <taxon>Liliopsida</taxon>
        <taxon>Poales</taxon>
        <taxon>Poaceae</taxon>
        <taxon>BOP clade</taxon>
        <taxon>Pooideae</taxon>
        <taxon>Poodae</taxon>
        <taxon>Poeae</taxon>
        <taxon>Poeae Chloroplast Group 2 (Poeae type)</taxon>
        <taxon>Loliodinae</taxon>
        <taxon>Loliinae</taxon>
        <taxon>Lolium</taxon>
    </lineage>
</organism>
<dbReference type="PROSITE" id="PS50015">
    <property type="entry name" value="SAP_B"/>
    <property type="match status" value="2"/>
</dbReference>
<comment type="caution">
    <text evidence="13">The sequence shown here is derived from an EMBL/GenBank/DDBJ whole genome shotgun (WGS) entry which is preliminary data.</text>
</comment>
<feature type="domain" description="Saposin B-type" evidence="11">
    <location>
        <begin position="431"/>
        <end position="472"/>
    </location>
</feature>
<dbReference type="InterPro" id="IPR007856">
    <property type="entry name" value="SapB_1"/>
</dbReference>
<dbReference type="InterPro" id="IPR021109">
    <property type="entry name" value="Peptidase_aspartic_dom_sf"/>
</dbReference>
<evidence type="ECO:0000259" key="11">
    <source>
        <dbReference type="PROSITE" id="PS50015"/>
    </source>
</evidence>
<evidence type="ECO:0000256" key="2">
    <source>
        <dbReference type="ARBA" id="ARBA00022670"/>
    </source>
</evidence>
<dbReference type="Pfam" id="PF00026">
    <property type="entry name" value="Asp"/>
    <property type="match status" value="1"/>
</dbReference>
<keyword evidence="2 9" id="KW-0645">Protease</keyword>
<evidence type="ECO:0000256" key="10">
    <source>
        <dbReference type="SAM" id="SignalP"/>
    </source>
</evidence>
<dbReference type="PANTHER" id="PTHR47966">
    <property type="entry name" value="BETA-SITE APP-CLEAVING ENZYME, ISOFORM A-RELATED"/>
    <property type="match status" value="1"/>
</dbReference>
<dbReference type="EMBL" id="JAUUTY010000003">
    <property type="protein sequence ID" value="KAK1665876.1"/>
    <property type="molecule type" value="Genomic_DNA"/>
</dbReference>
<feature type="signal peptide" evidence="10">
    <location>
        <begin position="1"/>
        <end position="25"/>
    </location>
</feature>
<dbReference type="SUPFAM" id="SSF47862">
    <property type="entry name" value="Saposin"/>
    <property type="match status" value="1"/>
</dbReference>
<dbReference type="Proteomes" id="UP001231189">
    <property type="component" value="Unassembled WGS sequence"/>
</dbReference>